<reference evidence="4 6" key="1">
    <citation type="submission" date="2011-08" db="EMBL/GenBank/DDBJ databases">
        <title>The Genome Sequence of Eubacteriaceae bacterium ACC19a.</title>
        <authorList>
            <consortium name="The Broad Institute Genome Sequencing Platform"/>
            <person name="Earl A."/>
            <person name="Ward D."/>
            <person name="Feldgarden M."/>
            <person name="Gevers D."/>
            <person name="Sizova M."/>
            <person name="Hazen A."/>
            <person name="Epstein S."/>
            <person name="Young S.K."/>
            <person name="Zeng Q."/>
            <person name="Gargeya S."/>
            <person name="Fitzgerald M."/>
            <person name="Haas B."/>
            <person name="Abouelleil A."/>
            <person name="Alvarado L."/>
            <person name="Arachchi H.M."/>
            <person name="Berlin A."/>
            <person name="Brown A."/>
            <person name="Chapman S.B."/>
            <person name="Chen Z."/>
            <person name="Dunbar C."/>
            <person name="Freedman E."/>
            <person name="Gearin G."/>
            <person name="Gellesch M."/>
            <person name="Goldberg J."/>
            <person name="Griggs A."/>
            <person name="Gujja S."/>
            <person name="Heiman D."/>
            <person name="Howarth C."/>
            <person name="Larson L."/>
            <person name="Lui A."/>
            <person name="MacDonald P.J.P."/>
            <person name="Montmayeur A."/>
            <person name="Murphy C."/>
            <person name="Neiman D."/>
            <person name="Pearson M."/>
            <person name="Priest M."/>
            <person name="Roberts A."/>
            <person name="Saif S."/>
            <person name="Shea T."/>
            <person name="Shenoy N."/>
            <person name="Sisk P."/>
            <person name="Stolte C."/>
            <person name="Sykes S."/>
            <person name="Wortman J."/>
            <person name="Nusbaum C."/>
            <person name="Birren B."/>
        </authorList>
    </citation>
    <scope>NUCLEOTIDE SEQUENCE [LARGE SCALE GENOMIC DNA]</scope>
    <source>
        <strain evidence="4 6">ACC19a</strain>
    </source>
</reference>
<dbReference type="Gene3D" id="3.40.980.10">
    <property type="entry name" value="MoaB/Mog-like domain"/>
    <property type="match status" value="1"/>
</dbReference>
<dbReference type="InterPro" id="IPR008135">
    <property type="entry name" value="Competence-induced_CinA"/>
</dbReference>
<dbReference type="NCBIfam" id="NF001813">
    <property type="entry name" value="PRK00549.1"/>
    <property type="match status" value="1"/>
</dbReference>
<accession>G9WZE0</accession>
<dbReference type="Gene3D" id="3.90.950.20">
    <property type="entry name" value="CinA-like"/>
    <property type="match status" value="1"/>
</dbReference>
<name>G9WZE0_9FIRM</name>
<proteinExistence type="inferred from homology"/>
<evidence type="ECO:0000259" key="2">
    <source>
        <dbReference type="SMART" id="SM00852"/>
    </source>
</evidence>
<dbReference type="SMART" id="SM00852">
    <property type="entry name" value="MoCF_biosynth"/>
    <property type="match status" value="1"/>
</dbReference>
<dbReference type="Pfam" id="PF18146">
    <property type="entry name" value="CinA_KH"/>
    <property type="match status" value="1"/>
</dbReference>
<dbReference type="InterPro" id="IPR008136">
    <property type="entry name" value="CinA_C"/>
</dbReference>
<dbReference type="EMBL" id="AFZG01000085">
    <property type="protein sequence ID" value="EHL15826.1"/>
    <property type="molecule type" value="Genomic_DNA"/>
</dbReference>
<dbReference type="Proteomes" id="UP000003379">
    <property type="component" value="Unassembled WGS sequence"/>
</dbReference>
<dbReference type="EMBL" id="AFZE01000007">
    <property type="protein sequence ID" value="EHL15966.1"/>
    <property type="molecule type" value="Genomic_DNA"/>
</dbReference>
<reference evidence="3 5" key="2">
    <citation type="submission" date="2011-08" db="EMBL/GenBank/DDBJ databases">
        <title>The Genome Sequence of Eubacteriaceae bacterium CM5.</title>
        <authorList>
            <consortium name="The Broad Institute Genome Sequencing Platform"/>
            <person name="Earl A."/>
            <person name="Ward D."/>
            <person name="Feldgarden M."/>
            <person name="Gevers D."/>
            <person name="Sizova M."/>
            <person name="Hazen A."/>
            <person name="Epstein S."/>
            <person name="Young S.K."/>
            <person name="Zeng Q."/>
            <person name="Gargeya S."/>
            <person name="Fitzgerald M."/>
            <person name="Haas B."/>
            <person name="Abouelleil A."/>
            <person name="Alvarado L."/>
            <person name="Arachchi H.M."/>
            <person name="Berlin A."/>
            <person name="Brown A."/>
            <person name="Chapman S.B."/>
            <person name="Chen Z."/>
            <person name="Dunbar C."/>
            <person name="Freedman E."/>
            <person name="Gearin G."/>
            <person name="Gellesch M."/>
            <person name="Goldberg J."/>
            <person name="Griggs A."/>
            <person name="Gujja S."/>
            <person name="Heiman D."/>
            <person name="Howarth C."/>
            <person name="Larson L."/>
            <person name="Lui A."/>
            <person name="MacDonald P.J.P."/>
            <person name="Montmayeur A."/>
            <person name="Murphy C."/>
            <person name="Neiman D."/>
            <person name="Pearson M."/>
            <person name="Priest M."/>
            <person name="Roberts A."/>
            <person name="Saif S."/>
            <person name="Shea T."/>
            <person name="Shenoy N."/>
            <person name="Sisk P."/>
            <person name="Stolte C."/>
            <person name="Sykes S."/>
            <person name="Wortman J."/>
            <person name="Nusbaum C."/>
            <person name="Birren B."/>
        </authorList>
    </citation>
    <scope>NUCLEOTIDE SEQUENCE [LARGE SCALE GENOMIC DNA]</scope>
    <source>
        <strain evidence="3 5">CM5</strain>
    </source>
</reference>
<evidence type="ECO:0000313" key="6">
    <source>
        <dbReference type="Proteomes" id="UP000006437"/>
    </source>
</evidence>
<dbReference type="STRING" id="796937.HMPREF9630_00873"/>
<sequence length="416" mass="45939">MKAEIISVGTELLLGEVVNTNASDIAKALKEIGISVYNIDTVGDNPKRLYEDIEKAYDRSDIIITTGGLGPTKDDLTKDIVADFLKVDMVLDENEVEKLKNYFKNRKDELNEGNMTQAYFPKGYEILDNPNGTASGCVINKDNKIIIVMPGPPREMKPMLKNYVIPYLSKLSSKYFASKTINVIGIGESKMEEMIMELIKHQTNPTIAPYFKDKSLTLRVMASDDDKETAENMLLPTIDKIKSILNDNIYAYGDDLAIEDVVCKYLMDNNLTISTVESCTGGMLSSRIINIAGISKCFKSGYVTYSNEAKIQLGVSEDTLQKYGAVSEQTAIEMATVCAKKSGSDIAISTTGVAGPDGGSEEKPVGLVYIGLYINGHTYCKKLNIAGNRQRIRRIATSNALDFLRRTLKMPVYEIN</sequence>
<feature type="domain" description="MoaB/Mog" evidence="2">
    <location>
        <begin position="4"/>
        <end position="170"/>
    </location>
</feature>
<protein>
    <recommendedName>
        <fullName evidence="1">Putative competence-damage inducible protein</fullName>
    </recommendedName>
</protein>
<dbReference type="InterPro" id="IPR050101">
    <property type="entry name" value="CinA"/>
</dbReference>
<dbReference type="HAMAP" id="MF_00226_B">
    <property type="entry name" value="CinA_B"/>
    <property type="match status" value="1"/>
</dbReference>
<dbReference type="Gene3D" id="3.30.70.2860">
    <property type="match status" value="1"/>
</dbReference>
<dbReference type="NCBIfam" id="TIGR00177">
    <property type="entry name" value="molyb_syn"/>
    <property type="match status" value="1"/>
</dbReference>
<dbReference type="HOGENOM" id="CLU_030805_9_3_9"/>
<comment type="similarity">
    <text evidence="1">Belongs to the CinA family.</text>
</comment>
<comment type="caution">
    <text evidence="4">The sequence shown here is derived from an EMBL/GenBank/DDBJ whole genome shotgun (WGS) entry which is preliminary data.</text>
</comment>
<dbReference type="Pfam" id="PF02464">
    <property type="entry name" value="CinA"/>
    <property type="match status" value="1"/>
</dbReference>
<organism evidence="4 6">
    <name type="scientific">Peptoanaerobacter stomatis</name>
    <dbReference type="NCBI Taxonomy" id="796937"/>
    <lineage>
        <taxon>Bacteria</taxon>
        <taxon>Bacillati</taxon>
        <taxon>Bacillota</taxon>
        <taxon>Clostridia</taxon>
        <taxon>Peptostreptococcales</taxon>
        <taxon>Filifactoraceae</taxon>
        <taxon>Peptoanaerobacter</taxon>
    </lineage>
</organism>
<evidence type="ECO:0000313" key="4">
    <source>
        <dbReference type="EMBL" id="EHL15966.1"/>
    </source>
</evidence>
<evidence type="ECO:0000313" key="3">
    <source>
        <dbReference type="EMBL" id="EHL15826.1"/>
    </source>
</evidence>
<dbReference type="CDD" id="cd00885">
    <property type="entry name" value="cinA"/>
    <property type="match status" value="1"/>
</dbReference>
<dbReference type="NCBIfam" id="TIGR00199">
    <property type="entry name" value="PncC_domain"/>
    <property type="match status" value="1"/>
</dbReference>
<dbReference type="SUPFAM" id="SSF53218">
    <property type="entry name" value="Molybdenum cofactor biosynthesis proteins"/>
    <property type="match status" value="1"/>
</dbReference>
<dbReference type="InterPro" id="IPR036653">
    <property type="entry name" value="CinA-like_C"/>
</dbReference>
<dbReference type="InterPro" id="IPR001453">
    <property type="entry name" value="MoaB/Mog_dom"/>
</dbReference>
<gene>
    <name evidence="1" type="primary">cinA</name>
    <name evidence="3" type="ORF">HMPREF9628_00749</name>
    <name evidence="4" type="ORF">HMPREF9629_01541</name>
</gene>
<dbReference type="PANTHER" id="PTHR13939:SF0">
    <property type="entry name" value="NMN AMIDOHYDROLASE-LIKE PROTEIN YFAY"/>
    <property type="match status" value="1"/>
</dbReference>
<evidence type="ECO:0000256" key="1">
    <source>
        <dbReference type="HAMAP-Rule" id="MF_00226"/>
    </source>
</evidence>
<dbReference type="NCBIfam" id="TIGR00200">
    <property type="entry name" value="cinA_nterm"/>
    <property type="match status" value="1"/>
</dbReference>
<dbReference type="Proteomes" id="UP000006437">
    <property type="component" value="Unassembled WGS sequence"/>
</dbReference>
<evidence type="ECO:0000313" key="5">
    <source>
        <dbReference type="Proteomes" id="UP000003379"/>
    </source>
</evidence>
<dbReference type="Pfam" id="PF00994">
    <property type="entry name" value="MoCF_biosynth"/>
    <property type="match status" value="1"/>
</dbReference>
<dbReference type="RefSeq" id="WP_009525770.1">
    <property type="nucleotide sequence ID" value="NZ_JBQNBP010000010.1"/>
</dbReference>
<dbReference type="InterPro" id="IPR041424">
    <property type="entry name" value="CinA_KH"/>
</dbReference>
<dbReference type="PANTHER" id="PTHR13939">
    <property type="entry name" value="NICOTINAMIDE-NUCLEOTIDE AMIDOHYDROLASE PNCC"/>
    <property type="match status" value="1"/>
</dbReference>
<dbReference type="SUPFAM" id="SSF142433">
    <property type="entry name" value="CinA-like"/>
    <property type="match status" value="1"/>
</dbReference>
<dbReference type="InterPro" id="IPR036425">
    <property type="entry name" value="MoaB/Mog-like_dom_sf"/>
</dbReference>
<dbReference type="PATRIC" id="fig|796937.3.peg.739"/>
<dbReference type="PIRSF" id="PIRSF006728">
    <property type="entry name" value="CinA"/>
    <property type="match status" value="1"/>
</dbReference>
<accession>G9XFT3</accession>
<dbReference type="AlphaFoldDB" id="G9WZE0"/>